<name>G0GEY2_WINT7</name>
<dbReference type="RefSeq" id="WP_014625644.1">
    <property type="nucleotide sequence ID" value="NC_017583.1"/>
</dbReference>
<organism evidence="1 2">
    <name type="scientific">Winmispira thermophila (strain ATCC 700085 / DSM 6578 / Z-1203)</name>
    <name type="common">Spirochaeta thermophila</name>
    <dbReference type="NCBI Taxonomy" id="869211"/>
    <lineage>
        <taxon>Bacteria</taxon>
        <taxon>Pseudomonadati</taxon>
        <taxon>Spirochaetota</taxon>
        <taxon>Spirochaetia</taxon>
        <taxon>Winmispirales</taxon>
        <taxon>Winmispiraceae</taxon>
        <taxon>Winmispira</taxon>
    </lineage>
</organism>
<dbReference type="Gene3D" id="2.130.10.30">
    <property type="entry name" value="Regulator of chromosome condensation 1/beta-lactamase-inhibitor protein II"/>
    <property type="match status" value="3"/>
</dbReference>
<dbReference type="InterPro" id="IPR000408">
    <property type="entry name" value="Reg_chr_condens"/>
</dbReference>
<dbReference type="PANTHER" id="PTHR45982:SF1">
    <property type="entry name" value="REGULATOR OF CHROMOSOME CONDENSATION"/>
    <property type="match status" value="1"/>
</dbReference>
<dbReference type="SUPFAM" id="SSF50985">
    <property type="entry name" value="RCC1/BLIP-II"/>
    <property type="match status" value="1"/>
</dbReference>
<gene>
    <name evidence="1" type="ordered locus">Spith_2070</name>
</gene>
<dbReference type="PROSITE" id="PS50012">
    <property type="entry name" value="RCC1_3"/>
    <property type="match status" value="3"/>
</dbReference>
<sequence length="387" mass="43207">MKRAVVFVMVLLMVGVVSGEEEWKEWVEDWVGEWVKVMEGVREVAAERYSSVVLKKDGSLWGVGPLAKWLMGREEEVRKWVKIREWDGVKDIAMGGGHILVLKEDGTVWGIGSNVYGQLGLVEEDKWDREKWVRMEWVKVAEGVVKIAARSVHSFIIKEDGSLWVAGWEEETKFGVEPAMNWKEGFGWKKVMEGVVDVATGESHALALKADGSVWVVGENHSGQLGVGGRRGREEWTKVMEGAKAVWAGGDQSFVLKEDGSVWGAGRNDMGIMGVRMKEKSYGMGEEYVWRWTKVFEGDVKEVATGGWHTLLLKEDGSVWVPEESVWLSKGGWMERDPAYPWVKVMEGAKAMAAGQWHAFVLKEDGSLWGMGENGDGQLGIEGVEGE</sequence>
<dbReference type="Proteomes" id="UP000007254">
    <property type="component" value="Chromosome"/>
</dbReference>
<dbReference type="Pfam" id="PF13540">
    <property type="entry name" value="RCC1_2"/>
    <property type="match status" value="3"/>
</dbReference>
<dbReference type="STRING" id="869211.Spith_2070"/>
<evidence type="ECO:0000313" key="2">
    <source>
        <dbReference type="Proteomes" id="UP000007254"/>
    </source>
</evidence>
<dbReference type="InterPro" id="IPR009091">
    <property type="entry name" value="RCC1/BLIP-II"/>
</dbReference>
<dbReference type="PANTHER" id="PTHR45982">
    <property type="entry name" value="REGULATOR OF CHROMOSOME CONDENSATION"/>
    <property type="match status" value="1"/>
</dbReference>
<dbReference type="InterPro" id="IPR051553">
    <property type="entry name" value="Ran_GTPase-activating"/>
</dbReference>
<keyword evidence="2" id="KW-1185">Reference proteome</keyword>
<accession>G0GEY2</accession>
<dbReference type="KEGG" id="stq:Spith_2070"/>
<protein>
    <submittedName>
        <fullName evidence="1">RCC1 repeats protein</fullName>
    </submittedName>
</protein>
<proteinExistence type="predicted"/>
<dbReference type="PRINTS" id="PR00633">
    <property type="entry name" value="RCCNDNSATION"/>
</dbReference>
<dbReference type="AlphaFoldDB" id="G0GEY2"/>
<dbReference type="PROSITE" id="PS00626">
    <property type="entry name" value="RCC1_2"/>
    <property type="match status" value="2"/>
</dbReference>
<evidence type="ECO:0000313" key="1">
    <source>
        <dbReference type="EMBL" id="AEJ62326.1"/>
    </source>
</evidence>
<dbReference type="EMBL" id="CP002903">
    <property type="protein sequence ID" value="AEJ62326.1"/>
    <property type="molecule type" value="Genomic_DNA"/>
</dbReference>
<dbReference type="HOGENOM" id="CLU_713538_0_0_12"/>
<reference evidence="1 2" key="1">
    <citation type="submission" date="2011-06" db="EMBL/GenBank/DDBJ databases">
        <title>The complete genome of Spirochaeta thermophila DSM 6578.</title>
        <authorList>
            <consortium name="US DOE Joint Genome Institute (JGI-PGF)"/>
            <person name="Lucas S."/>
            <person name="Lapidus A."/>
            <person name="Bruce D."/>
            <person name="Goodwin L."/>
            <person name="Pitluck S."/>
            <person name="Peters L."/>
            <person name="Kyrpides N."/>
            <person name="Mavromatis K."/>
            <person name="Ivanova N."/>
            <person name="Mikailova N."/>
            <person name="Pagani I."/>
            <person name="Chertkov O."/>
            <person name="Detter J.C."/>
            <person name="Tapia R."/>
            <person name="Han C."/>
            <person name="Land M."/>
            <person name="Hauser L."/>
            <person name="Markowitz V."/>
            <person name="Cheng J.-F."/>
            <person name="Hugenholtz P."/>
            <person name="Woyke T."/>
            <person name="Wu D."/>
            <person name="Spring S."/>
            <person name="Merkhoffer B."/>
            <person name="Schneider S."/>
            <person name="Klenk H.-P."/>
            <person name="Eisen J.A."/>
        </authorList>
    </citation>
    <scope>NUCLEOTIDE SEQUENCE [LARGE SCALE GENOMIC DNA]</scope>
    <source>
        <strain evidence="2">ATCC 700085 / DSM 6578 / Z-1203</strain>
    </source>
</reference>